<evidence type="ECO:0000313" key="1">
    <source>
        <dbReference type="EMBL" id="KAK3585699.1"/>
    </source>
</evidence>
<name>A0AAE0S5T3_9BIVA</name>
<accession>A0AAE0S5T3</accession>
<reference evidence="1" key="3">
    <citation type="submission" date="2023-05" db="EMBL/GenBank/DDBJ databases">
        <authorList>
            <person name="Smith C.H."/>
        </authorList>
    </citation>
    <scope>NUCLEOTIDE SEQUENCE</scope>
    <source>
        <strain evidence="1">CHS0354</strain>
        <tissue evidence="1">Mantle</tissue>
    </source>
</reference>
<proteinExistence type="predicted"/>
<dbReference type="AlphaFoldDB" id="A0AAE0S5T3"/>
<organism evidence="1 2">
    <name type="scientific">Potamilus streckersoni</name>
    <dbReference type="NCBI Taxonomy" id="2493646"/>
    <lineage>
        <taxon>Eukaryota</taxon>
        <taxon>Metazoa</taxon>
        <taxon>Spiralia</taxon>
        <taxon>Lophotrochozoa</taxon>
        <taxon>Mollusca</taxon>
        <taxon>Bivalvia</taxon>
        <taxon>Autobranchia</taxon>
        <taxon>Heteroconchia</taxon>
        <taxon>Palaeoheterodonta</taxon>
        <taxon>Unionida</taxon>
        <taxon>Unionoidea</taxon>
        <taxon>Unionidae</taxon>
        <taxon>Ambleminae</taxon>
        <taxon>Lampsilini</taxon>
        <taxon>Potamilus</taxon>
    </lineage>
</organism>
<evidence type="ECO:0000313" key="2">
    <source>
        <dbReference type="Proteomes" id="UP001195483"/>
    </source>
</evidence>
<reference evidence="1" key="1">
    <citation type="journal article" date="2021" name="Genome Biol. Evol.">
        <title>A High-Quality Reference Genome for a Parasitic Bivalve with Doubly Uniparental Inheritance (Bivalvia: Unionida).</title>
        <authorList>
            <person name="Smith C.H."/>
        </authorList>
    </citation>
    <scope>NUCLEOTIDE SEQUENCE</scope>
    <source>
        <strain evidence="1">CHS0354</strain>
    </source>
</reference>
<dbReference type="EMBL" id="JAEAOA010001233">
    <property type="protein sequence ID" value="KAK3585699.1"/>
    <property type="molecule type" value="Genomic_DNA"/>
</dbReference>
<dbReference type="Proteomes" id="UP001195483">
    <property type="component" value="Unassembled WGS sequence"/>
</dbReference>
<keyword evidence="2" id="KW-1185">Reference proteome</keyword>
<gene>
    <name evidence="1" type="ORF">CHS0354_020265</name>
</gene>
<comment type="caution">
    <text evidence="1">The sequence shown here is derived from an EMBL/GenBank/DDBJ whole genome shotgun (WGS) entry which is preliminary data.</text>
</comment>
<sequence>MGLSAVTQGCRVVGSSAVSQLDTHEHMIFFEELVDVWKSAETGRREREAMERRAWVIGDRCEGGEVKVEYQQYGVYISVVTLGESEWLRVCTIECICEVGGLCRVSLWEITGSGGIKCVMILSSGNTGRQECGDTTLIYEDI</sequence>
<protein>
    <submittedName>
        <fullName evidence="1">Uncharacterized protein</fullName>
    </submittedName>
</protein>
<reference evidence="1" key="2">
    <citation type="journal article" date="2021" name="Genome Biol. Evol.">
        <title>Developing a high-quality reference genome for a parasitic bivalve with doubly uniparental inheritance (Bivalvia: Unionida).</title>
        <authorList>
            <person name="Smith C.H."/>
        </authorList>
    </citation>
    <scope>NUCLEOTIDE SEQUENCE</scope>
    <source>
        <strain evidence="1">CHS0354</strain>
        <tissue evidence="1">Mantle</tissue>
    </source>
</reference>